<sequence>LFGPDARCVVDEASFAVTSTHLQNATYECRCPHPVNGEYVDCLALHLSTSVSESITDVSTPMSVNIGFGQTTFVPSEAAATTATMEETEGNLCVDNEIIRPFDDDDDVSSANCSVVPESVHICPHYSVFYLSIVVRFHEYLQPSTMQSVPHTNAVPYSAIPSWMTATQPSWTSSSSISSTPELVTTSTPTTTTTTTIQATSSTTQNVTQNKDAGKMTKPVLAGDYMLGFLLLATTLFVLRYVRQSRKLHGKYNPAREEHALSAAFSMPMSHISKEERLI</sequence>
<proteinExistence type="predicted"/>
<feature type="transmembrane region" description="Helical" evidence="1">
    <location>
        <begin position="225"/>
        <end position="242"/>
    </location>
</feature>
<dbReference type="Proteomes" id="UP000050761">
    <property type="component" value="Unassembled WGS sequence"/>
</dbReference>
<protein>
    <submittedName>
        <fullName evidence="3">EGF-like domain-containing protein</fullName>
    </submittedName>
</protein>
<keyword evidence="1" id="KW-1133">Transmembrane helix</keyword>
<evidence type="ECO:0000256" key="1">
    <source>
        <dbReference type="SAM" id="Phobius"/>
    </source>
</evidence>
<dbReference type="AlphaFoldDB" id="A0A183G6B3"/>
<keyword evidence="2" id="KW-1185">Reference proteome</keyword>
<evidence type="ECO:0000313" key="3">
    <source>
        <dbReference type="WBParaSite" id="HPBE_0001722801-mRNA-1"/>
    </source>
</evidence>
<evidence type="ECO:0000313" key="2">
    <source>
        <dbReference type="Proteomes" id="UP000050761"/>
    </source>
</evidence>
<keyword evidence="1" id="KW-0812">Transmembrane</keyword>
<keyword evidence="1" id="KW-0472">Membrane</keyword>
<accession>A0A183G6B3</accession>
<reference evidence="3" key="1">
    <citation type="submission" date="2019-09" db="UniProtKB">
        <authorList>
            <consortium name="WormBaseParasite"/>
        </authorList>
    </citation>
    <scope>IDENTIFICATION</scope>
</reference>
<dbReference type="WBParaSite" id="HPBE_0001722801-mRNA-1">
    <property type="protein sequence ID" value="HPBE_0001722801-mRNA-1"/>
    <property type="gene ID" value="HPBE_0001722801"/>
</dbReference>
<name>A0A183G6B3_HELPZ</name>
<organism evidence="2 3">
    <name type="scientific">Heligmosomoides polygyrus</name>
    <name type="common">Parasitic roundworm</name>
    <dbReference type="NCBI Taxonomy" id="6339"/>
    <lineage>
        <taxon>Eukaryota</taxon>
        <taxon>Metazoa</taxon>
        <taxon>Ecdysozoa</taxon>
        <taxon>Nematoda</taxon>
        <taxon>Chromadorea</taxon>
        <taxon>Rhabditida</taxon>
        <taxon>Rhabditina</taxon>
        <taxon>Rhabditomorpha</taxon>
        <taxon>Strongyloidea</taxon>
        <taxon>Heligmosomidae</taxon>
        <taxon>Heligmosomoides</taxon>
    </lineage>
</organism>